<keyword evidence="7" id="KW-1185">Reference proteome</keyword>
<reference evidence="6 7" key="1">
    <citation type="submission" date="2024-07" db="EMBL/GenBank/DDBJ databases">
        <authorList>
            <person name="Lee S."/>
            <person name="Kang M."/>
        </authorList>
    </citation>
    <scope>NUCLEOTIDE SEQUENCE [LARGE SCALE GENOMIC DNA]</scope>
    <source>
        <strain evidence="6 7">DS6</strain>
    </source>
</reference>
<evidence type="ECO:0000256" key="2">
    <source>
        <dbReference type="PROSITE-ProRule" id="PRU00325"/>
    </source>
</evidence>
<feature type="domain" description="Helicase C-terminal" evidence="5">
    <location>
        <begin position="900"/>
        <end position="1047"/>
    </location>
</feature>
<evidence type="ECO:0000259" key="4">
    <source>
        <dbReference type="PROSITE" id="PS51192"/>
    </source>
</evidence>
<dbReference type="RefSeq" id="WP_367994949.1">
    <property type="nucleotide sequence ID" value="NZ_JBFPJR010000030.1"/>
</dbReference>
<dbReference type="SMART" id="SM00490">
    <property type="entry name" value="HELICc"/>
    <property type="match status" value="1"/>
</dbReference>
<evidence type="ECO:0000259" key="5">
    <source>
        <dbReference type="PROSITE" id="PS51194"/>
    </source>
</evidence>
<keyword evidence="2" id="KW-0863">Zinc-finger</keyword>
<name>A0ABV3T403_9ACTN</name>
<accession>A0ABV3T403</accession>
<dbReference type="InterPro" id="IPR000330">
    <property type="entry name" value="SNF2_N"/>
</dbReference>
<evidence type="ECO:0000259" key="3">
    <source>
        <dbReference type="PROSITE" id="PS50966"/>
    </source>
</evidence>
<evidence type="ECO:0000313" key="6">
    <source>
        <dbReference type="EMBL" id="MEX0428980.1"/>
    </source>
</evidence>
<dbReference type="PROSITE" id="PS50966">
    <property type="entry name" value="ZF_SWIM"/>
    <property type="match status" value="1"/>
</dbReference>
<sequence length="1061" mass="115528">MAILDELTDAVLRESFDPLTLHRGREYAADGRVSSPRITGMGETFVTASANVAGGRPVPYRVQLTADTDEGGVWLMTSCSCPVRRDCKHGAALALTLAHPFDAPDAGPAWEEQLRGLLGQLAEEAKPDTDATPLALEVALESGRSSYARHQPPSVRIRPLRLGARGRWVKTGADWPDLTKAIPGTDFPRAQLHPMQELARAMKQEQLYWYAGSAVPLDDFGAHAVELIGQAAAGGVTLLPGPGVHAVEVLDQPVALSAQVRRAEGRTELRFGLAYADRLLAGPTVLPLGRPAHSVAFADAGTLRLARLSHRLTEQALALVTAEAPLNVPEADTARLHSLLGPLARLVPVASPDDSVTVPETPPPTLQLTVTWLTATQAALVWEWAYGERRYPLESTDDLGLLRDPEAESQISATVPPDVLSRTEATDGDALVLAIHDLPALRELSEVVVTERERPDFRESVDGPEIAFDLAEPEAGSSVGTDWLDLEVVIRVDGEPIPLPDVLAALTRGADFLVLPSGLYVALDRPEFAKLRDVVEAAAQLHERDGSRLSVGKQDLGVWAELAELGVVDSQAAEWVARAQALRDLIDLPRPEPTGVATQLRTYQLDGFWWLAFLHQHGLGGILADDMGLGKTLQVLALVAHAVADGEARPFLVVAPTSVLSSWEGEARRHTPGLRVATVTRRSEQVASLASDADLVLTTYAMLRLEQDQFAALPWAGLVLDEAQQVKNHQSKTYSAARRIEAPFRLAVTGTPFENRLMELWALLSIAAPGLYPFPRAFRDQVVTPVEKLGDDAALRRFRKRVRPFLLRRTKELVAADLPPKQEQVVAVELSPRHRKVYDAHLAKERQRILHLLDEPGGFDGNRVAILSALTRLRQLALDPALVGDDPDHQAIGSAKVDLLVDQLAEITQEGHKALVFSQFTSFLRRVRERLGEAGVATAYLDGSTTDRSAVIERFRAGEAPVFLISLKAGGVGLTLTEADYVYVLDPWWNPAAEAQAVDRAHRIGQSRHVMVYRLVSADTIEEKVMELKGRKAELFARVVDGEGATAVGIEAEDIRRLFDD</sequence>
<dbReference type="Gene3D" id="3.40.50.300">
    <property type="entry name" value="P-loop containing nucleotide triphosphate hydrolases"/>
    <property type="match status" value="1"/>
</dbReference>
<dbReference type="InterPro" id="IPR038718">
    <property type="entry name" value="SNF2-like_sf"/>
</dbReference>
<keyword evidence="2" id="KW-0862">Zinc</keyword>
<feature type="domain" description="Helicase ATP-binding" evidence="4">
    <location>
        <begin position="612"/>
        <end position="770"/>
    </location>
</feature>
<dbReference type="SMART" id="SM00487">
    <property type="entry name" value="DEXDc"/>
    <property type="match status" value="1"/>
</dbReference>
<dbReference type="InterPro" id="IPR007527">
    <property type="entry name" value="Znf_SWIM"/>
</dbReference>
<keyword evidence="2" id="KW-0479">Metal-binding</keyword>
<gene>
    <name evidence="6" type="ORF">AB3X52_15235</name>
</gene>
<organism evidence="6 7">
    <name type="scientific">Nocardioides eburneus</name>
    <dbReference type="NCBI Taxonomy" id="3231482"/>
    <lineage>
        <taxon>Bacteria</taxon>
        <taxon>Bacillati</taxon>
        <taxon>Actinomycetota</taxon>
        <taxon>Actinomycetes</taxon>
        <taxon>Propionibacteriales</taxon>
        <taxon>Nocardioidaceae</taxon>
        <taxon>Nocardioides</taxon>
    </lineage>
</organism>
<keyword evidence="1" id="KW-0378">Hydrolase</keyword>
<evidence type="ECO:0000313" key="7">
    <source>
        <dbReference type="Proteomes" id="UP001556631"/>
    </source>
</evidence>
<dbReference type="InterPro" id="IPR014001">
    <property type="entry name" value="Helicase_ATP-bd"/>
</dbReference>
<evidence type="ECO:0000256" key="1">
    <source>
        <dbReference type="ARBA" id="ARBA00022801"/>
    </source>
</evidence>
<dbReference type="PANTHER" id="PTHR10799">
    <property type="entry name" value="SNF2/RAD54 HELICASE FAMILY"/>
    <property type="match status" value="1"/>
</dbReference>
<dbReference type="InterPro" id="IPR001650">
    <property type="entry name" value="Helicase_C-like"/>
</dbReference>
<dbReference type="Proteomes" id="UP001556631">
    <property type="component" value="Unassembled WGS sequence"/>
</dbReference>
<protein>
    <submittedName>
        <fullName evidence="6">SNF2-related protein</fullName>
    </submittedName>
</protein>
<dbReference type="PROSITE" id="PS51194">
    <property type="entry name" value="HELICASE_CTER"/>
    <property type="match status" value="1"/>
</dbReference>
<dbReference type="EMBL" id="JBFPJR010000030">
    <property type="protein sequence ID" value="MEX0428980.1"/>
    <property type="molecule type" value="Genomic_DNA"/>
</dbReference>
<dbReference type="Gene3D" id="3.40.50.10810">
    <property type="entry name" value="Tandem AAA-ATPase domain"/>
    <property type="match status" value="1"/>
</dbReference>
<comment type="caution">
    <text evidence="6">The sequence shown here is derived from an EMBL/GenBank/DDBJ whole genome shotgun (WGS) entry which is preliminary data.</text>
</comment>
<dbReference type="Pfam" id="PF00271">
    <property type="entry name" value="Helicase_C"/>
    <property type="match status" value="1"/>
</dbReference>
<dbReference type="SUPFAM" id="SSF52540">
    <property type="entry name" value="P-loop containing nucleoside triphosphate hydrolases"/>
    <property type="match status" value="2"/>
</dbReference>
<dbReference type="CDD" id="cd18793">
    <property type="entry name" value="SF2_C_SNF"/>
    <property type="match status" value="1"/>
</dbReference>
<dbReference type="InterPro" id="IPR027417">
    <property type="entry name" value="P-loop_NTPase"/>
</dbReference>
<feature type="domain" description="SWIM-type" evidence="3">
    <location>
        <begin position="60"/>
        <end position="98"/>
    </location>
</feature>
<dbReference type="InterPro" id="IPR049730">
    <property type="entry name" value="SNF2/RAD54-like_C"/>
</dbReference>
<dbReference type="PROSITE" id="PS51192">
    <property type="entry name" value="HELICASE_ATP_BIND_1"/>
    <property type="match status" value="1"/>
</dbReference>
<proteinExistence type="predicted"/>
<dbReference type="Pfam" id="PF00176">
    <property type="entry name" value="SNF2-rel_dom"/>
    <property type="match status" value="1"/>
</dbReference>